<feature type="compositionally biased region" description="Acidic residues" evidence="3">
    <location>
        <begin position="261"/>
        <end position="289"/>
    </location>
</feature>
<evidence type="ECO:0000256" key="1">
    <source>
        <dbReference type="ARBA" id="ARBA00009947"/>
    </source>
</evidence>
<dbReference type="Pfam" id="PF00956">
    <property type="entry name" value="NAP"/>
    <property type="match status" value="1"/>
</dbReference>
<dbReference type="OrthoDB" id="19419at2759"/>
<dbReference type="STRING" id="1330018.A0A167GD70"/>
<sequence length="301" mass="34494">MATMETVANGVKPDMTNGIPASLDVDFGPEDEKLFTELSRGASPTSGIYEAQTNSSHLQRLRSRTSGLLTKSTERIGYATLDPIYKKRNETLRNRIPKMWPVALLNHTELAIHLSMPDDMEALSYLRTVDITRDEREPRAFQIDFEFDENPYFNNKVLSKKFAYTGSAKATPPEEVTPEHVEFEPELHLEPQAFKIDWKEGKSLTKAHPRQLDTEGDPMENGSFFNFFEEKEDPYGIAGIVVEHVYPDVMDYFLGKGEFCENNDEEEEMEDVTDEDEEDEEDDEEEIDLEAPPKKRRRAGK</sequence>
<dbReference type="Proteomes" id="UP000076738">
    <property type="component" value="Unassembled WGS sequence"/>
</dbReference>
<dbReference type="GO" id="GO:0006334">
    <property type="term" value="P:nucleosome assembly"/>
    <property type="evidence" value="ECO:0007669"/>
    <property type="project" value="InterPro"/>
</dbReference>
<accession>A0A167GD70</accession>
<keyword evidence="5" id="KW-1185">Reference proteome</keyword>
<reference evidence="4 5" key="1">
    <citation type="journal article" date="2016" name="Mol. Biol. Evol.">
        <title>Comparative Genomics of Early-Diverging Mushroom-Forming Fungi Provides Insights into the Origins of Lignocellulose Decay Capabilities.</title>
        <authorList>
            <person name="Nagy L.G."/>
            <person name="Riley R."/>
            <person name="Tritt A."/>
            <person name="Adam C."/>
            <person name="Daum C."/>
            <person name="Floudas D."/>
            <person name="Sun H."/>
            <person name="Yadav J.S."/>
            <person name="Pangilinan J."/>
            <person name="Larsson K.H."/>
            <person name="Matsuura K."/>
            <person name="Barry K."/>
            <person name="Labutti K."/>
            <person name="Kuo R."/>
            <person name="Ohm R.A."/>
            <person name="Bhattacharya S.S."/>
            <person name="Shirouzu T."/>
            <person name="Yoshinaga Y."/>
            <person name="Martin F.M."/>
            <person name="Grigoriev I.V."/>
            <person name="Hibbett D.S."/>
        </authorList>
    </citation>
    <scope>NUCLEOTIDE SEQUENCE [LARGE SCALE GENOMIC DNA]</scope>
    <source>
        <strain evidence="4 5">TUFC12733</strain>
    </source>
</reference>
<name>A0A167GD70_CALVF</name>
<evidence type="ECO:0008006" key="6">
    <source>
        <dbReference type="Google" id="ProtNLM"/>
    </source>
</evidence>
<evidence type="ECO:0000313" key="5">
    <source>
        <dbReference type="Proteomes" id="UP000076738"/>
    </source>
</evidence>
<feature type="region of interest" description="Disordered" evidence="3">
    <location>
        <begin position="259"/>
        <end position="301"/>
    </location>
</feature>
<dbReference type="Gene3D" id="3.30.1120.90">
    <property type="entry name" value="Nucleosome assembly protein"/>
    <property type="match status" value="1"/>
</dbReference>
<dbReference type="GO" id="GO:0005634">
    <property type="term" value="C:nucleus"/>
    <property type="evidence" value="ECO:0007669"/>
    <property type="project" value="InterPro"/>
</dbReference>
<organism evidence="4 5">
    <name type="scientific">Calocera viscosa (strain TUFC12733)</name>
    <dbReference type="NCBI Taxonomy" id="1330018"/>
    <lineage>
        <taxon>Eukaryota</taxon>
        <taxon>Fungi</taxon>
        <taxon>Dikarya</taxon>
        <taxon>Basidiomycota</taxon>
        <taxon>Agaricomycotina</taxon>
        <taxon>Dacrymycetes</taxon>
        <taxon>Dacrymycetales</taxon>
        <taxon>Dacrymycetaceae</taxon>
        <taxon>Calocera</taxon>
    </lineage>
</organism>
<evidence type="ECO:0000313" key="4">
    <source>
        <dbReference type="EMBL" id="KZO90428.1"/>
    </source>
</evidence>
<proteinExistence type="inferred from homology"/>
<dbReference type="PANTHER" id="PTHR11875">
    <property type="entry name" value="TESTIS-SPECIFIC Y-ENCODED PROTEIN"/>
    <property type="match status" value="1"/>
</dbReference>
<protein>
    <recommendedName>
        <fullName evidence="6">Nucleosome assembly protein</fullName>
    </recommendedName>
</protein>
<dbReference type="AlphaFoldDB" id="A0A167GD70"/>
<dbReference type="SUPFAM" id="SSF143113">
    <property type="entry name" value="NAP-like"/>
    <property type="match status" value="1"/>
</dbReference>
<dbReference type="InterPro" id="IPR037231">
    <property type="entry name" value="NAP-like_sf"/>
</dbReference>
<comment type="similarity">
    <text evidence="1 2">Belongs to the nucleosome assembly protein (NAP) family.</text>
</comment>
<evidence type="ECO:0000256" key="2">
    <source>
        <dbReference type="RuleBase" id="RU003876"/>
    </source>
</evidence>
<evidence type="ECO:0000256" key="3">
    <source>
        <dbReference type="SAM" id="MobiDB-lite"/>
    </source>
</evidence>
<dbReference type="EMBL" id="KV417342">
    <property type="protein sequence ID" value="KZO90428.1"/>
    <property type="molecule type" value="Genomic_DNA"/>
</dbReference>
<dbReference type="InterPro" id="IPR002164">
    <property type="entry name" value="NAP_family"/>
</dbReference>
<gene>
    <name evidence="4" type="ORF">CALVIDRAFT_531457</name>
</gene>